<dbReference type="GO" id="GO:0016998">
    <property type="term" value="P:cell wall macromolecule catabolic process"/>
    <property type="evidence" value="ECO:0007669"/>
    <property type="project" value="UniProtKB-ARBA"/>
</dbReference>
<dbReference type="InterPro" id="IPR017853">
    <property type="entry name" value="GH"/>
</dbReference>
<evidence type="ECO:0000256" key="6">
    <source>
        <dbReference type="ARBA" id="ARBA00068680"/>
    </source>
</evidence>
<feature type="chain" id="PRO_5005141211" description="Arabinogalactan endo-beta-1,4-galactanase" evidence="7">
    <location>
        <begin position="18"/>
        <end position="793"/>
    </location>
</feature>
<dbReference type="PANTHER" id="PTHR34983:SF1">
    <property type="entry name" value="ARABINOGALACTAN ENDO-BETA-1,4-GALACTANASE A"/>
    <property type="match status" value="1"/>
</dbReference>
<dbReference type="OrthoDB" id="110914at2759"/>
<evidence type="ECO:0000256" key="1">
    <source>
        <dbReference type="ARBA" id="ARBA00001695"/>
    </source>
</evidence>
<dbReference type="HOGENOM" id="CLU_354125_0_0_1"/>
<feature type="compositionally biased region" description="Low complexity" evidence="8">
    <location>
        <begin position="772"/>
        <end position="783"/>
    </location>
</feature>
<evidence type="ECO:0000256" key="7">
    <source>
        <dbReference type="RuleBase" id="RU361192"/>
    </source>
</evidence>
<dbReference type="GO" id="GO:0030247">
    <property type="term" value="F:polysaccharide binding"/>
    <property type="evidence" value="ECO:0007669"/>
    <property type="project" value="UniProtKB-ARBA"/>
</dbReference>
<gene>
    <name evidence="10" type="ORF">UCREL1_5352</name>
</gene>
<dbReference type="EC" id="3.2.1.89" evidence="3 7"/>
<dbReference type="AlphaFoldDB" id="M7SMN2"/>
<evidence type="ECO:0000256" key="2">
    <source>
        <dbReference type="ARBA" id="ARBA00010687"/>
    </source>
</evidence>
<sequence length="793" mass="83751">MLQSTFLALASLTAVRAALTYKGVDWSSVKVEEDSGISYTSASGDAQALEEILAANGVNIVRQRIWTASEYNVEYNLNLAKRATAAGLDVYLDLHFSDTWADPSKQAIPSGWPTAVDDLAWQVYNYTLDVSNQFAAAGISPQIISIGNEIRSGMLFPTGTTSNAGNLAQLLHSAAWGIKDSDLTTQPKIMIHLDNGWDWDTQKWWYDLVLDQGTLTLDDFDVMGVSYYPFYNSAATLSSLKTSLTNMASTYGKELIVAELDWPTQCSSPAYQFPSDLKSIPFSAEGQTTFVQQVASVVASVSKGTGLFYWEPAWMNNQGLVGFHCLDEGGSPFVSVITCSFGSECTDVGSYRGCCIAGAADCVSTIYTTCLDYGRATLPGACGNHTLCCPAVMPSCFSYGYISTGDDRPDATLTHVQCHQTAGFGEMFPFPPELLTTTTADAPSNTTGVQVQPIDDSDSSSSGSTGAIVGAVVGAIALLLLIGLAVFLVIRRRRQKAALEEAAGTDMALPPRDKEVDNESSAVSDEQQRPAPGPGRLRPLSTIPEQPPTPISTRPLSANAAGAGAAATTRGERRRSLRRSFGPHWPLGSGNPLASHPVDLEKRLSGPRASTGDSSGIPQIQVPPPPGSKLVPPPPPPPKSSSSQPDTPTSISAGLQSPRLSYIPVSPIDAALFRDNTDRRFNGGGGEGGGAGGDAAAAAAAAASGLGIGVAEKQEQEPVSPIDDDDDDEDSMEEDADSKRLSFVSAPSVIDGDPDLVSPLSQEFNHRHGSEEIPVSPVSVSPAESRRGSVTDR</sequence>
<feature type="compositionally biased region" description="Basic and acidic residues" evidence="8">
    <location>
        <begin position="784"/>
        <end position="793"/>
    </location>
</feature>
<feature type="region of interest" description="Disordered" evidence="8">
    <location>
        <begin position="438"/>
        <end position="463"/>
    </location>
</feature>
<keyword evidence="9" id="KW-1133">Transmembrane helix</keyword>
<keyword evidence="5 7" id="KW-0326">Glycosidase</keyword>
<comment type="catalytic activity">
    <reaction evidence="1 7">
        <text>The enzyme specifically hydrolyzes (1-&gt;4)-beta-D-galactosidic linkages in type I arabinogalactans.</text>
        <dbReference type="EC" id="3.2.1.89"/>
    </reaction>
</comment>
<dbReference type="GO" id="GO:0015926">
    <property type="term" value="F:glucosidase activity"/>
    <property type="evidence" value="ECO:0007669"/>
    <property type="project" value="InterPro"/>
</dbReference>
<dbReference type="Proteomes" id="UP000012174">
    <property type="component" value="Unassembled WGS sequence"/>
</dbReference>
<evidence type="ECO:0000256" key="5">
    <source>
        <dbReference type="ARBA" id="ARBA00023295"/>
    </source>
</evidence>
<evidence type="ECO:0000256" key="8">
    <source>
        <dbReference type="SAM" id="MobiDB-lite"/>
    </source>
</evidence>
<evidence type="ECO:0000256" key="3">
    <source>
        <dbReference type="ARBA" id="ARBA00012556"/>
    </source>
</evidence>
<feature type="transmembrane region" description="Helical" evidence="9">
    <location>
        <begin position="467"/>
        <end position="490"/>
    </location>
</feature>
<organism evidence="10 11">
    <name type="scientific">Eutypa lata (strain UCR-EL1)</name>
    <name type="common">Grapevine dieback disease fungus</name>
    <name type="synonym">Eutypa armeniacae</name>
    <dbReference type="NCBI Taxonomy" id="1287681"/>
    <lineage>
        <taxon>Eukaryota</taxon>
        <taxon>Fungi</taxon>
        <taxon>Dikarya</taxon>
        <taxon>Ascomycota</taxon>
        <taxon>Pezizomycotina</taxon>
        <taxon>Sordariomycetes</taxon>
        <taxon>Xylariomycetidae</taxon>
        <taxon>Xylariales</taxon>
        <taxon>Diatrypaceae</taxon>
        <taxon>Eutypa</taxon>
    </lineage>
</organism>
<feature type="region of interest" description="Disordered" evidence="8">
    <location>
        <begin position="676"/>
        <end position="793"/>
    </location>
</feature>
<feature type="compositionally biased region" description="Gly residues" evidence="8">
    <location>
        <begin position="682"/>
        <end position="693"/>
    </location>
</feature>
<feature type="compositionally biased region" description="Pro residues" evidence="8">
    <location>
        <begin position="621"/>
        <end position="639"/>
    </location>
</feature>
<feature type="signal peptide" evidence="7">
    <location>
        <begin position="1"/>
        <end position="17"/>
    </location>
</feature>
<feature type="compositionally biased region" description="Low complexity" evidence="8">
    <location>
        <begin position="640"/>
        <end position="652"/>
    </location>
</feature>
<dbReference type="PANTHER" id="PTHR34983">
    <property type="entry name" value="ARABINOGALACTAN ENDO-BETA-1,4-GALACTANASE A"/>
    <property type="match status" value="1"/>
</dbReference>
<evidence type="ECO:0000313" key="10">
    <source>
        <dbReference type="EMBL" id="EMR67634.1"/>
    </source>
</evidence>
<evidence type="ECO:0000313" key="11">
    <source>
        <dbReference type="Proteomes" id="UP000012174"/>
    </source>
</evidence>
<dbReference type="KEGG" id="ela:UCREL1_5352"/>
<feature type="compositionally biased region" description="Low complexity" evidence="8">
    <location>
        <begin position="558"/>
        <end position="569"/>
    </location>
</feature>
<feature type="compositionally biased region" description="Low complexity" evidence="8">
    <location>
        <begin position="438"/>
        <end position="447"/>
    </location>
</feature>
<dbReference type="Pfam" id="PF07745">
    <property type="entry name" value="Glyco_hydro_53"/>
    <property type="match status" value="1"/>
</dbReference>
<dbReference type="EMBL" id="KB706395">
    <property type="protein sequence ID" value="EMR67634.1"/>
    <property type="molecule type" value="Genomic_DNA"/>
</dbReference>
<keyword evidence="9" id="KW-0812">Transmembrane</keyword>
<accession>M7SMN2</accession>
<dbReference type="InterPro" id="IPR011683">
    <property type="entry name" value="Glyco_hydro_53"/>
</dbReference>
<dbReference type="Gene3D" id="3.20.20.80">
    <property type="entry name" value="Glycosidases"/>
    <property type="match status" value="1"/>
</dbReference>
<protein>
    <recommendedName>
        <fullName evidence="6 7">Arabinogalactan endo-beta-1,4-galactanase</fullName>
        <ecNumber evidence="3 7">3.2.1.89</ecNumber>
    </recommendedName>
</protein>
<keyword evidence="11" id="KW-1185">Reference proteome</keyword>
<proteinExistence type="inferred from homology"/>
<keyword evidence="9" id="KW-0472">Membrane</keyword>
<dbReference type="FunFam" id="3.20.20.80:FF:000077">
    <property type="entry name" value="Arabinogalactan endo-beta-1,4-galactanase"/>
    <property type="match status" value="1"/>
</dbReference>
<feature type="region of interest" description="Disordered" evidence="8">
    <location>
        <begin position="500"/>
        <end position="660"/>
    </location>
</feature>
<reference evidence="11" key="1">
    <citation type="journal article" date="2013" name="Genome Announc.">
        <title>Draft genome sequence of the grapevine dieback fungus Eutypa lata UCR-EL1.</title>
        <authorList>
            <person name="Blanco-Ulate B."/>
            <person name="Rolshausen P.E."/>
            <person name="Cantu D."/>
        </authorList>
    </citation>
    <scope>NUCLEOTIDE SEQUENCE [LARGE SCALE GENOMIC DNA]</scope>
    <source>
        <strain evidence="11">UCR-EL1</strain>
    </source>
</reference>
<keyword evidence="7" id="KW-0732">Signal</keyword>
<dbReference type="eggNOG" id="ENOG502QU6R">
    <property type="taxonomic scope" value="Eukaryota"/>
</dbReference>
<feature type="compositionally biased region" description="Acidic residues" evidence="8">
    <location>
        <begin position="722"/>
        <end position="736"/>
    </location>
</feature>
<evidence type="ECO:0000256" key="4">
    <source>
        <dbReference type="ARBA" id="ARBA00022801"/>
    </source>
</evidence>
<keyword evidence="4 7" id="KW-0378">Hydrolase</keyword>
<dbReference type="SUPFAM" id="SSF51445">
    <property type="entry name" value="(Trans)glycosidases"/>
    <property type="match status" value="1"/>
</dbReference>
<comment type="similarity">
    <text evidence="2 7">Belongs to the glycosyl hydrolase 53 family.</text>
</comment>
<evidence type="ECO:0000256" key="9">
    <source>
        <dbReference type="SAM" id="Phobius"/>
    </source>
</evidence>
<dbReference type="STRING" id="1287681.M7SMN2"/>
<name>M7SMN2_EUTLA</name>
<dbReference type="GO" id="GO:0031218">
    <property type="term" value="F:arabinogalactan endo-1,4-beta-galactosidase activity"/>
    <property type="evidence" value="ECO:0007669"/>
    <property type="project" value="UniProtKB-EC"/>
</dbReference>
<dbReference type="GO" id="GO:0045490">
    <property type="term" value="P:pectin catabolic process"/>
    <property type="evidence" value="ECO:0007669"/>
    <property type="project" value="TreeGrafter"/>
</dbReference>
<feature type="compositionally biased region" description="Low complexity" evidence="8">
    <location>
        <begin position="694"/>
        <end position="711"/>
    </location>
</feature>